<evidence type="ECO:0000259" key="1">
    <source>
        <dbReference type="Pfam" id="PF03732"/>
    </source>
</evidence>
<protein>
    <submittedName>
        <fullName evidence="3">Uncharacterized protein LOC111024466</fullName>
    </submittedName>
</protein>
<sequence>MVVPPAPPVVPQMNPQVAFLAEALQLIKDFKRYGPPTFDGGSEKTITAEDWVRELEALYAYLGCNYQFKVKGAFFMLRGEALNLWDSVPTAVDYANVPITLMRFKDLLYEYYFPKIMKDAKEAEFLHLTQGFMTVAQYDKKFM</sequence>
<feature type="domain" description="Retrotransposon gag" evidence="1">
    <location>
        <begin position="73"/>
        <end position="142"/>
    </location>
</feature>
<dbReference type="RefSeq" id="XP_022157850.1">
    <property type="nucleotide sequence ID" value="XM_022302158.1"/>
</dbReference>
<name>A0A6J1DU66_MOMCH</name>
<reference evidence="3" key="1">
    <citation type="submission" date="2025-08" db="UniProtKB">
        <authorList>
            <consortium name="RefSeq"/>
        </authorList>
    </citation>
    <scope>IDENTIFICATION</scope>
    <source>
        <strain evidence="3">OHB3-1</strain>
    </source>
</reference>
<dbReference type="KEGG" id="mcha:111024466"/>
<evidence type="ECO:0000313" key="2">
    <source>
        <dbReference type="Proteomes" id="UP000504603"/>
    </source>
</evidence>
<dbReference type="GeneID" id="111024466"/>
<keyword evidence="2" id="KW-1185">Reference proteome</keyword>
<dbReference type="Proteomes" id="UP000504603">
    <property type="component" value="Unplaced"/>
</dbReference>
<dbReference type="InterPro" id="IPR005162">
    <property type="entry name" value="Retrotrans_gag_dom"/>
</dbReference>
<evidence type="ECO:0000313" key="3">
    <source>
        <dbReference type="RefSeq" id="XP_022157850.1"/>
    </source>
</evidence>
<dbReference type="Pfam" id="PF03732">
    <property type="entry name" value="Retrotrans_gag"/>
    <property type="match status" value="1"/>
</dbReference>
<dbReference type="AlphaFoldDB" id="A0A6J1DU66"/>
<gene>
    <name evidence="3" type="primary">LOC111024466</name>
</gene>
<proteinExistence type="predicted"/>
<organism evidence="2 3">
    <name type="scientific">Momordica charantia</name>
    <name type="common">Bitter gourd</name>
    <name type="synonym">Balsam pear</name>
    <dbReference type="NCBI Taxonomy" id="3673"/>
    <lineage>
        <taxon>Eukaryota</taxon>
        <taxon>Viridiplantae</taxon>
        <taxon>Streptophyta</taxon>
        <taxon>Embryophyta</taxon>
        <taxon>Tracheophyta</taxon>
        <taxon>Spermatophyta</taxon>
        <taxon>Magnoliopsida</taxon>
        <taxon>eudicotyledons</taxon>
        <taxon>Gunneridae</taxon>
        <taxon>Pentapetalae</taxon>
        <taxon>rosids</taxon>
        <taxon>fabids</taxon>
        <taxon>Cucurbitales</taxon>
        <taxon>Cucurbitaceae</taxon>
        <taxon>Momordiceae</taxon>
        <taxon>Momordica</taxon>
    </lineage>
</organism>
<accession>A0A6J1DU66</accession>
<dbReference type="OrthoDB" id="1432951at2759"/>